<dbReference type="Proteomes" id="UP000654257">
    <property type="component" value="Unassembled WGS sequence"/>
</dbReference>
<evidence type="ECO:0000313" key="3">
    <source>
        <dbReference type="EMBL" id="GGF92222.1"/>
    </source>
</evidence>
<accession>A0A917CM01</accession>
<protein>
    <recommendedName>
        <fullName evidence="2">AB hydrolase-1 domain-containing protein</fullName>
    </recommendedName>
</protein>
<name>A0A917CM01_9NOCA</name>
<dbReference type="InterPro" id="IPR000073">
    <property type="entry name" value="AB_hydrolase_1"/>
</dbReference>
<sequence>MITVRSQDVDLAVFETGNPEGPTLVLVHGWPDTHALWMHVVPLLKDKFRIVSYDSRGAGQSTTPPRTSDFTLDKLAADFYAVIDAVSPDAPVHVLAHDWGGVEVWEAAAEPRAAQRIRSYTSVSGPNLDHLGKWSRARLKRPTPRNLAQVFAQVRASWYTVTFHIPPLARLRAKRYYRKGWANFLKTFSNVDPSRVEMSPTLLEDALNGGALYRANLVPRLTRPRERYVDIPVQLIVNTEDVAVRPFHYDDTGLWVKDLRRNDIEAGHWSPLSHPEHLARLTTEFALSVEARDSAEHQSR</sequence>
<dbReference type="SUPFAM" id="SSF53474">
    <property type="entry name" value="alpha/beta-Hydrolases"/>
    <property type="match status" value="1"/>
</dbReference>
<reference evidence="3" key="2">
    <citation type="submission" date="2020-09" db="EMBL/GenBank/DDBJ databases">
        <authorList>
            <person name="Sun Q."/>
            <person name="Sedlacek I."/>
        </authorList>
    </citation>
    <scope>NUCLEOTIDE SEQUENCE</scope>
    <source>
        <strain evidence="3">CCM 7905</strain>
    </source>
</reference>
<dbReference type="PRINTS" id="PR00412">
    <property type="entry name" value="EPOXHYDRLASE"/>
</dbReference>
<dbReference type="AlphaFoldDB" id="A0A917CM01"/>
<dbReference type="EMBL" id="BMCU01000001">
    <property type="protein sequence ID" value="GGF92222.1"/>
    <property type="molecule type" value="Genomic_DNA"/>
</dbReference>
<dbReference type="RefSeq" id="WP_188542916.1">
    <property type="nucleotide sequence ID" value="NZ_BMCU01000001.1"/>
</dbReference>
<keyword evidence="1" id="KW-0378">Hydrolase</keyword>
<keyword evidence="4" id="KW-1185">Reference proteome</keyword>
<proteinExistence type="predicted"/>
<comment type="caution">
    <text evidence="3">The sequence shown here is derived from an EMBL/GenBank/DDBJ whole genome shotgun (WGS) entry which is preliminary data.</text>
</comment>
<feature type="domain" description="AB hydrolase-1" evidence="2">
    <location>
        <begin position="22"/>
        <end position="275"/>
    </location>
</feature>
<reference evidence="3" key="1">
    <citation type="journal article" date="2014" name="Int. J. Syst. Evol. Microbiol.">
        <title>Complete genome sequence of Corynebacterium casei LMG S-19264T (=DSM 44701T), isolated from a smear-ripened cheese.</title>
        <authorList>
            <consortium name="US DOE Joint Genome Institute (JGI-PGF)"/>
            <person name="Walter F."/>
            <person name="Albersmeier A."/>
            <person name="Kalinowski J."/>
            <person name="Ruckert C."/>
        </authorList>
    </citation>
    <scope>NUCLEOTIDE SEQUENCE</scope>
    <source>
        <strain evidence="3">CCM 7905</strain>
    </source>
</reference>
<dbReference type="GO" id="GO:0016787">
    <property type="term" value="F:hydrolase activity"/>
    <property type="evidence" value="ECO:0007669"/>
    <property type="project" value="UniProtKB-KW"/>
</dbReference>
<gene>
    <name evidence="3" type="ORF">GCM10007304_02690</name>
</gene>
<evidence type="ECO:0000259" key="2">
    <source>
        <dbReference type="Pfam" id="PF00561"/>
    </source>
</evidence>
<dbReference type="InterPro" id="IPR000639">
    <property type="entry name" value="Epox_hydrolase-like"/>
</dbReference>
<evidence type="ECO:0000313" key="4">
    <source>
        <dbReference type="Proteomes" id="UP000654257"/>
    </source>
</evidence>
<dbReference type="InterPro" id="IPR029058">
    <property type="entry name" value="AB_hydrolase_fold"/>
</dbReference>
<dbReference type="Gene3D" id="3.40.50.1820">
    <property type="entry name" value="alpha/beta hydrolase"/>
    <property type="match status" value="1"/>
</dbReference>
<evidence type="ECO:0000256" key="1">
    <source>
        <dbReference type="ARBA" id="ARBA00022801"/>
    </source>
</evidence>
<dbReference type="PANTHER" id="PTHR43329">
    <property type="entry name" value="EPOXIDE HYDROLASE"/>
    <property type="match status" value="1"/>
</dbReference>
<dbReference type="Pfam" id="PF00561">
    <property type="entry name" value="Abhydrolase_1"/>
    <property type="match status" value="1"/>
</dbReference>
<organism evidence="3 4">
    <name type="scientific">Rhodococcoides trifolii</name>
    <dbReference type="NCBI Taxonomy" id="908250"/>
    <lineage>
        <taxon>Bacteria</taxon>
        <taxon>Bacillati</taxon>
        <taxon>Actinomycetota</taxon>
        <taxon>Actinomycetes</taxon>
        <taxon>Mycobacteriales</taxon>
        <taxon>Nocardiaceae</taxon>
        <taxon>Rhodococcoides</taxon>
    </lineage>
</organism>